<dbReference type="Pfam" id="PF13597">
    <property type="entry name" value="NRDD"/>
    <property type="match status" value="1"/>
</dbReference>
<comment type="caution">
    <text evidence="6">The sequence shown here is derived from an EMBL/GenBank/DDBJ whole genome shotgun (WGS) entry which is preliminary data.</text>
</comment>
<evidence type="ECO:0000256" key="1">
    <source>
        <dbReference type="ARBA" id="ARBA00019284"/>
    </source>
</evidence>
<evidence type="ECO:0000313" key="6">
    <source>
        <dbReference type="EMBL" id="CAJ0596418.1"/>
    </source>
</evidence>
<dbReference type="GO" id="GO:0004748">
    <property type="term" value="F:ribonucleoside-diphosphate reductase activity, thioredoxin disulfide as acceptor"/>
    <property type="evidence" value="ECO:0007669"/>
    <property type="project" value="TreeGrafter"/>
</dbReference>
<dbReference type="InterPro" id="IPR012833">
    <property type="entry name" value="NrdD"/>
</dbReference>
<dbReference type="Gene3D" id="3.20.70.20">
    <property type="match status" value="1"/>
</dbReference>
<dbReference type="AlphaFoldDB" id="A0AA36M2U7"/>
<name>A0AA36M2U7_CYLNA</name>
<feature type="domain" description="ATP-cone" evidence="5">
    <location>
        <begin position="16"/>
        <end position="49"/>
    </location>
</feature>
<dbReference type="GO" id="GO:0006260">
    <property type="term" value="P:DNA replication"/>
    <property type="evidence" value="ECO:0007669"/>
    <property type="project" value="InterPro"/>
</dbReference>
<sequence>MIYASKVDVCIPSIGDIQVETIQDFVEDVLMEQNKDIAKLYIKYRYKHQMAREATTNLDYEILSLKDGTSEEVINNANKDGKKIQTLKPMIADVTIIDQAKRLFIPKKILAHHEKEIYIHDMGYFGLPFFNCMLVNWQDCFNGGMSIGGATIEKPKSFATAIALLSQLAAHVSSNCYGGITFPQLTKGLCEYAKMSLEKYKKFDAGFINEDKLEDFAWKQLAKEIKDGTQSLEFEIQTLTNSRGEVPFITIELDTIDMNASEEDQKIQYMIITALLNQRIAGLTGGVTPVFPKMIIS</sequence>
<keyword evidence="2" id="KW-0547">Nucleotide-binding</keyword>
<dbReference type="PANTHER" id="PTHR21075">
    <property type="entry name" value="ANAEROBIC RIBONUCLEOSIDE-TRIPHOSPHATE REDUCTASE"/>
    <property type="match status" value="1"/>
</dbReference>
<dbReference type="InterPro" id="IPR005144">
    <property type="entry name" value="ATP-cone_dom"/>
</dbReference>
<accession>A0AA36M2U7</accession>
<dbReference type="GO" id="GO:0031250">
    <property type="term" value="C:anaerobic ribonucleoside-triphosphate reductase complex"/>
    <property type="evidence" value="ECO:0007669"/>
    <property type="project" value="TreeGrafter"/>
</dbReference>
<dbReference type="Pfam" id="PF03477">
    <property type="entry name" value="ATP-cone"/>
    <property type="match status" value="1"/>
</dbReference>
<keyword evidence="7" id="KW-1185">Reference proteome</keyword>
<gene>
    <name evidence="6" type="ORF">CYNAS_LOCUS8401</name>
</gene>
<proteinExistence type="predicted"/>
<protein>
    <recommendedName>
        <fullName evidence="1">Ribonucleoside-diphosphate reductase large subunit</fullName>
    </recommendedName>
    <alternativeName>
        <fullName evidence="4">Ribonucleotide reductase large subunit</fullName>
    </alternativeName>
</protein>
<reference evidence="6" key="1">
    <citation type="submission" date="2023-07" db="EMBL/GenBank/DDBJ databases">
        <authorList>
            <consortium name="CYATHOMIX"/>
        </authorList>
    </citation>
    <scope>NUCLEOTIDE SEQUENCE</scope>
    <source>
        <strain evidence="6">N/A</strain>
    </source>
</reference>
<dbReference type="GO" id="GO:0009265">
    <property type="term" value="P:2'-deoxyribonucleotide biosynthetic process"/>
    <property type="evidence" value="ECO:0007669"/>
    <property type="project" value="TreeGrafter"/>
</dbReference>
<organism evidence="6 7">
    <name type="scientific">Cylicocyclus nassatus</name>
    <name type="common">Nematode worm</name>
    <dbReference type="NCBI Taxonomy" id="53992"/>
    <lineage>
        <taxon>Eukaryota</taxon>
        <taxon>Metazoa</taxon>
        <taxon>Ecdysozoa</taxon>
        <taxon>Nematoda</taxon>
        <taxon>Chromadorea</taxon>
        <taxon>Rhabditida</taxon>
        <taxon>Rhabditina</taxon>
        <taxon>Rhabditomorpha</taxon>
        <taxon>Strongyloidea</taxon>
        <taxon>Strongylidae</taxon>
        <taxon>Cylicocyclus</taxon>
    </lineage>
</organism>
<dbReference type="PANTHER" id="PTHR21075:SF0">
    <property type="entry name" value="ANAEROBIC RIBONUCLEOSIDE-TRIPHOSPHATE REDUCTASE"/>
    <property type="match status" value="1"/>
</dbReference>
<dbReference type="GO" id="GO:0008998">
    <property type="term" value="F:ribonucleoside-triphosphate reductase (thioredoxin) activity"/>
    <property type="evidence" value="ECO:0007669"/>
    <property type="project" value="InterPro"/>
</dbReference>
<evidence type="ECO:0000256" key="4">
    <source>
        <dbReference type="ARBA" id="ARBA00031255"/>
    </source>
</evidence>
<dbReference type="SUPFAM" id="SSF51998">
    <property type="entry name" value="PFL-like glycyl radical enzymes"/>
    <property type="match status" value="1"/>
</dbReference>
<evidence type="ECO:0000313" key="7">
    <source>
        <dbReference type="Proteomes" id="UP001176961"/>
    </source>
</evidence>
<dbReference type="EMBL" id="CATQJL010000127">
    <property type="protein sequence ID" value="CAJ0596418.1"/>
    <property type="molecule type" value="Genomic_DNA"/>
</dbReference>
<evidence type="ECO:0000256" key="3">
    <source>
        <dbReference type="ARBA" id="ARBA00022840"/>
    </source>
</evidence>
<evidence type="ECO:0000256" key="2">
    <source>
        <dbReference type="ARBA" id="ARBA00022741"/>
    </source>
</evidence>
<evidence type="ECO:0000259" key="5">
    <source>
        <dbReference type="Pfam" id="PF03477"/>
    </source>
</evidence>
<dbReference type="GO" id="GO:0005524">
    <property type="term" value="F:ATP binding"/>
    <property type="evidence" value="ECO:0007669"/>
    <property type="project" value="UniProtKB-KW"/>
</dbReference>
<dbReference type="Proteomes" id="UP001176961">
    <property type="component" value="Unassembled WGS sequence"/>
</dbReference>
<keyword evidence="3" id="KW-0067">ATP-binding</keyword>